<reference evidence="2" key="1">
    <citation type="journal article" date="2019" name="Int. J. Syst. Evol. Microbiol.">
        <title>The Global Catalogue of Microorganisms (GCM) 10K type strain sequencing project: providing services to taxonomists for standard genome sequencing and annotation.</title>
        <authorList>
            <consortium name="The Broad Institute Genomics Platform"/>
            <consortium name="The Broad Institute Genome Sequencing Center for Infectious Disease"/>
            <person name="Wu L."/>
            <person name="Ma J."/>
        </authorList>
    </citation>
    <scope>NUCLEOTIDE SEQUENCE [LARGE SCALE GENOMIC DNA]</scope>
    <source>
        <strain evidence="2">CCUG 57942</strain>
    </source>
</reference>
<dbReference type="EMBL" id="JBHUJB010000005">
    <property type="protein sequence ID" value="MFD2157417.1"/>
    <property type="molecule type" value="Genomic_DNA"/>
</dbReference>
<comment type="caution">
    <text evidence="1">The sequence shown here is derived from an EMBL/GenBank/DDBJ whole genome shotgun (WGS) entry which is preliminary data.</text>
</comment>
<evidence type="ECO:0000313" key="1">
    <source>
        <dbReference type="EMBL" id="MFD2157417.1"/>
    </source>
</evidence>
<keyword evidence="2" id="KW-1185">Reference proteome</keyword>
<proteinExistence type="predicted"/>
<gene>
    <name evidence="1" type="ORF">ACFSW8_00725</name>
</gene>
<accession>A0ABW4Z6Z3</accession>
<evidence type="ECO:0000313" key="2">
    <source>
        <dbReference type="Proteomes" id="UP001597389"/>
    </source>
</evidence>
<sequence length="183" mass="20575">MSENTAESPHLTEWHTYSLQQSAGAFLKANIASEEEVMTISNQCFDAWNRNLAAEPLFKLAAIEDDDESQYEASIERWSTMLASLVTPIMPPAPFAAKMMTPNGFYEKHEPIYELARSLQCPILFNEDADVLGLGSINPVTATIFAQAVHAYISDTQGISPYITCVRLNYESWYTLTNKHFVR</sequence>
<dbReference type="Proteomes" id="UP001597389">
    <property type="component" value="Unassembled WGS sequence"/>
</dbReference>
<organism evidence="1 2">
    <name type="scientific">Rubritalea tangerina</name>
    <dbReference type="NCBI Taxonomy" id="430798"/>
    <lineage>
        <taxon>Bacteria</taxon>
        <taxon>Pseudomonadati</taxon>
        <taxon>Verrucomicrobiota</taxon>
        <taxon>Verrucomicrobiia</taxon>
        <taxon>Verrucomicrobiales</taxon>
        <taxon>Rubritaleaceae</taxon>
        <taxon>Rubritalea</taxon>
    </lineage>
</organism>
<protein>
    <submittedName>
        <fullName evidence="1">Uncharacterized protein</fullName>
    </submittedName>
</protein>
<name>A0ABW4Z6Z3_9BACT</name>
<dbReference type="RefSeq" id="WP_377091228.1">
    <property type="nucleotide sequence ID" value="NZ_JBHSJL010000014.1"/>
</dbReference>